<name>A0AAE0P4K7_9PEZI</name>
<feature type="transmembrane region" description="Helical" evidence="6">
    <location>
        <begin position="528"/>
        <end position="550"/>
    </location>
</feature>
<dbReference type="SUPFAM" id="SSF50630">
    <property type="entry name" value="Acid proteases"/>
    <property type="match status" value="1"/>
</dbReference>
<evidence type="ECO:0000256" key="4">
    <source>
        <dbReference type="ARBA" id="ARBA00023136"/>
    </source>
</evidence>
<keyword evidence="4 6" id="KW-0472">Membrane</keyword>
<proteinExistence type="predicted"/>
<accession>A0AAE0P4K7</accession>
<sequence length="612" mass="64599">MAPGTTSTWLLLSVALTAYGAGPRRAAWSDKTHGPDGPWHALRVTFGSDKQAMDVYPGGAWGSYFLSPQICKLPESFSSACVGNGRGGGLYNANTSTTAHTLSPEATLVDRSLYEEIYGDAHLVYDTLTLPGDGGDPDVQVARLETWLITAAYRSLPNGTRYGNELGVLSLGGLVAQESKPDVVGSANVSLVAGTLQQNKVTSSSSFGMHIGSVAMGIPGSLYFGGYDQSRIVGTPHMMSEGTANLWADVVDIGIGVASGNSPFPFTSKRGLLANAGDSSLPRNALRLVVEPWEPYMILPQKACDAIAANLPVKYDRNLGFYFWNTTDEDYERIISSPSYLSFTFAGNPHDPVSKGDDFVIKVPFSLLSLTLTPPLVDVPTQYLPCRAPVNTVKNEPRLGRAFLQAAFIGVSYGGSNGPWFMAQAPGPNFSPPAVEEVLSSALFSNNSATTWEDTWKGNWFEISPSPTTPGLNKTNNGMTTTSSGIPVVGTNTGTNTPPTATPEHPEAKGPPPADPSSEGHLTTGAKAGVAVGAALAAVGAIAAAAILFWRRRRHTLAAPGGLEMELKSAGGGSGFATNDDLLPPELWAGSRPAELPQYREPVEMHVHGQFV</sequence>
<comment type="caution">
    <text evidence="8">The sequence shown here is derived from an EMBL/GenBank/DDBJ whole genome shotgun (WGS) entry which is preliminary data.</text>
</comment>
<dbReference type="GO" id="GO:0016020">
    <property type="term" value="C:membrane"/>
    <property type="evidence" value="ECO:0007669"/>
    <property type="project" value="UniProtKB-SubCell"/>
</dbReference>
<gene>
    <name evidence="8" type="ORF">B0H63DRAFT_457721</name>
</gene>
<comment type="subcellular location">
    <subcellularLocation>
        <location evidence="1">Membrane</location>
        <topology evidence="1">Single-pass membrane protein</topology>
    </subcellularLocation>
</comment>
<feature type="signal peptide" evidence="7">
    <location>
        <begin position="1"/>
        <end position="26"/>
    </location>
</feature>
<reference evidence="8" key="1">
    <citation type="journal article" date="2023" name="Mol. Phylogenet. Evol.">
        <title>Genome-scale phylogeny and comparative genomics of the fungal order Sordariales.</title>
        <authorList>
            <person name="Hensen N."/>
            <person name="Bonometti L."/>
            <person name="Westerberg I."/>
            <person name="Brannstrom I.O."/>
            <person name="Guillou S."/>
            <person name="Cros-Aarteil S."/>
            <person name="Calhoun S."/>
            <person name="Haridas S."/>
            <person name="Kuo A."/>
            <person name="Mondo S."/>
            <person name="Pangilinan J."/>
            <person name="Riley R."/>
            <person name="LaButti K."/>
            <person name="Andreopoulos B."/>
            <person name="Lipzen A."/>
            <person name="Chen C."/>
            <person name="Yan M."/>
            <person name="Daum C."/>
            <person name="Ng V."/>
            <person name="Clum A."/>
            <person name="Steindorff A."/>
            <person name="Ohm R.A."/>
            <person name="Martin F."/>
            <person name="Silar P."/>
            <person name="Natvig D.O."/>
            <person name="Lalanne C."/>
            <person name="Gautier V."/>
            <person name="Ament-Velasquez S.L."/>
            <person name="Kruys A."/>
            <person name="Hutchinson M.I."/>
            <person name="Powell A.J."/>
            <person name="Barry K."/>
            <person name="Miller A.N."/>
            <person name="Grigoriev I.V."/>
            <person name="Debuchy R."/>
            <person name="Gladieux P."/>
            <person name="Hiltunen Thoren M."/>
            <person name="Johannesson H."/>
        </authorList>
    </citation>
    <scope>NUCLEOTIDE SEQUENCE</scope>
    <source>
        <strain evidence="8">CBS 232.78</strain>
    </source>
</reference>
<evidence type="ECO:0008006" key="10">
    <source>
        <dbReference type="Google" id="ProtNLM"/>
    </source>
</evidence>
<keyword evidence="7" id="KW-0732">Signal</keyword>
<evidence type="ECO:0000256" key="2">
    <source>
        <dbReference type="ARBA" id="ARBA00022692"/>
    </source>
</evidence>
<dbReference type="Proteomes" id="UP001285441">
    <property type="component" value="Unassembled WGS sequence"/>
</dbReference>
<dbReference type="PANTHER" id="PTHR15549">
    <property type="entry name" value="PAIRED IMMUNOGLOBULIN-LIKE TYPE 2 RECEPTOR"/>
    <property type="match status" value="1"/>
</dbReference>
<feature type="chain" id="PRO_5041902596" description="Peptidase A1 domain-containing protein" evidence="7">
    <location>
        <begin position="27"/>
        <end position="612"/>
    </location>
</feature>
<keyword evidence="3 6" id="KW-1133">Transmembrane helix</keyword>
<evidence type="ECO:0000256" key="1">
    <source>
        <dbReference type="ARBA" id="ARBA00004167"/>
    </source>
</evidence>
<feature type="compositionally biased region" description="Low complexity" evidence="5">
    <location>
        <begin position="487"/>
        <end position="503"/>
    </location>
</feature>
<dbReference type="GO" id="GO:0071944">
    <property type="term" value="C:cell periphery"/>
    <property type="evidence" value="ECO:0007669"/>
    <property type="project" value="UniProtKB-ARBA"/>
</dbReference>
<evidence type="ECO:0000256" key="6">
    <source>
        <dbReference type="SAM" id="Phobius"/>
    </source>
</evidence>
<dbReference type="Gene3D" id="2.40.70.10">
    <property type="entry name" value="Acid Proteases"/>
    <property type="match status" value="1"/>
</dbReference>
<dbReference type="EMBL" id="JAULSW010000001">
    <property type="protein sequence ID" value="KAK3393196.1"/>
    <property type="molecule type" value="Genomic_DNA"/>
</dbReference>
<evidence type="ECO:0000256" key="7">
    <source>
        <dbReference type="SAM" id="SignalP"/>
    </source>
</evidence>
<evidence type="ECO:0000256" key="5">
    <source>
        <dbReference type="SAM" id="MobiDB-lite"/>
    </source>
</evidence>
<organism evidence="8 9">
    <name type="scientific">Podospora didyma</name>
    <dbReference type="NCBI Taxonomy" id="330526"/>
    <lineage>
        <taxon>Eukaryota</taxon>
        <taxon>Fungi</taxon>
        <taxon>Dikarya</taxon>
        <taxon>Ascomycota</taxon>
        <taxon>Pezizomycotina</taxon>
        <taxon>Sordariomycetes</taxon>
        <taxon>Sordariomycetidae</taxon>
        <taxon>Sordariales</taxon>
        <taxon>Podosporaceae</taxon>
        <taxon>Podospora</taxon>
    </lineage>
</organism>
<keyword evidence="9" id="KW-1185">Reference proteome</keyword>
<evidence type="ECO:0000313" key="9">
    <source>
        <dbReference type="Proteomes" id="UP001285441"/>
    </source>
</evidence>
<evidence type="ECO:0000313" key="8">
    <source>
        <dbReference type="EMBL" id="KAK3393196.1"/>
    </source>
</evidence>
<dbReference type="InterPro" id="IPR051694">
    <property type="entry name" value="Immunoregulatory_rcpt-like"/>
</dbReference>
<protein>
    <recommendedName>
        <fullName evidence="10">Peptidase A1 domain-containing protein</fullName>
    </recommendedName>
</protein>
<dbReference type="InterPro" id="IPR021109">
    <property type="entry name" value="Peptidase_aspartic_dom_sf"/>
</dbReference>
<dbReference type="AlphaFoldDB" id="A0AAE0P4K7"/>
<feature type="region of interest" description="Disordered" evidence="5">
    <location>
        <begin position="482"/>
        <end position="523"/>
    </location>
</feature>
<reference evidence="8" key="2">
    <citation type="submission" date="2023-06" db="EMBL/GenBank/DDBJ databases">
        <authorList>
            <consortium name="Lawrence Berkeley National Laboratory"/>
            <person name="Haridas S."/>
            <person name="Hensen N."/>
            <person name="Bonometti L."/>
            <person name="Westerberg I."/>
            <person name="Brannstrom I.O."/>
            <person name="Guillou S."/>
            <person name="Cros-Aarteil S."/>
            <person name="Calhoun S."/>
            <person name="Kuo A."/>
            <person name="Mondo S."/>
            <person name="Pangilinan J."/>
            <person name="Riley R."/>
            <person name="LaButti K."/>
            <person name="Andreopoulos B."/>
            <person name="Lipzen A."/>
            <person name="Chen C."/>
            <person name="Yanf M."/>
            <person name="Daum C."/>
            <person name="Ng V."/>
            <person name="Clum A."/>
            <person name="Steindorff A."/>
            <person name="Ohm R."/>
            <person name="Martin F."/>
            <person name="Silar P."/>
            <person name="Natvig D."/>
            <person name="Lalanne C."/>
            <person name="Gautier V."/>
            <person name="Ament-velasquez S.L."/>
            <person name="Kruys A."/>
            <person name="Hutchinson M.I."/>
            <person name="Powell A.J."/>
            <person name="Barry K."/>
            <person name="Miller A.N."/>
            <person name="Grigoriev I.V."/>
            <person name="Debuchy R."/>
            <person name="Gladieux P."/>
            <person name="Thoren M.H."/>
            <person name="Johannesson H."/>
        </authorList>
    </citation>
    <scope>NUCLEOTIDE SEQUENCE</scope>
    <source>
        <strain evidence="8">CBS 232.78</strain>
    </source>
</reference>
<keyword evidence="2 6" id="KW-0812">Transmembrane</keyword>
<evidence type="ECO:0000256" key="3">
    <source>
        <dbReference type="ARBA" id="ARBA00022989"/>
    </source>
</evidence>